<evidence type="ECO:0000313" key="4">
    <source>
        <dbReference type="Proteomes" id="UP000266234"/>
    </source>
</evidence>
<evidence type="ECO:0000256" key="1">
    <source>
        <dbReference type="SAM" id="MobiDB-lite"/>
    </source>
</evidence>
<feature type="compositionally biased region" description="Low complexity" evidence="1">
    <location>
        <begin position="187"/>
        <end position="198"/>
    </location>
</feature>
<sequence length="291" mass="30978">MPDNRTILGPLTDSWTYPTYCSRLYLADCSTCSVAAQAQKCNTAFPTTINGREDILCWPPATPSIAFEPPLSGWGFYKPASECPEGYTVACTAVGTAKSDFEFQFEVNDDEFVRGCCPSNYECAKYGKAQTCRSVYSTGTTQVISCDSGTTVLKELTRGTITMQAPMFQLAGLRRLEASTTGDRPATSTSSSTGSPTSEMGSDSGGGLSTGARAGIGVGVGVIGLGIIAVAFYLWRRRKKSKPPTISGPETSQLDSQEVNPPGELEETLLSRPPPPYVAVELDGTARQELP</sequence>
<evidence type="ECO:0000256" key="2">
    <source>
        <dbReference type="SAM" id="Phobius"/>
    </source>
</evidence>
<evidence type="ECO:0000313" key="3">
    <source>
        <dbReference type="EMBL" id="RGP81227.1"/>
    </source>
</evidence>
<feature type="region of interest" description="Disordered" evidence="1">
    <location>
        <begin position="241"/>
        <end position="291"/>
    </location>
</feature>
<proteinExistence type="predicted"/>
<gene>
    <name evidence="3" type="ORF">FLONG3_609</name>
</gene>
<keyword evidence="2" id="KW-0472">Membrane</keyword>
<reference evidence="3 4" key="1">
    <citation type="journal article" date="2018" name="PLoS Pathog.">
        <title>Evolution of structural diversity of trichothecenes, a family of toxins produced by plant pathogenic and entomopathogenic fungi.</title>
        <authorList>
            <person name="Proctor R.H."/>
            <person name="McCormick S.P."/>
            <person name="Kim H.S."/>
            <person name="Cardoza R.E."/>
            <person name="Stanley A.M."/>
            <person name="Lindo L."/>
            <person name="Kelly A."/>
            <person name="Brown D.W."/>
            <person name="Lee T."/>
            <person name="Vaughan M.M."/>
            <person name="Alexander N.J."/>
            <person name="Busman M."/>
            <person name="Gutierrez S."/>
        </authorList>
    </citation>
    <scope>NUCLEOTIDE SEQUENCE [LARGE SCALE GENOMIC DNA]</scope>
    <source>
        <strain evidence="3 4">NRRL 20695</strain>
    </source>
</reference>
<dbReference type="STRING" id="694270.A0A395T9P3"/>
<feature type="region of interest" description="Disordered" evidence="1">
    <location>
        <begin position="179"/>
        <end position="206"/>
    </location>
</feature>
<keyword evidence="2" id="KW-0812">Transmembrane</keyword>
<feature type="transmembrane region" description="Helical" evidence="2">
    <location>
        <begin position="214"/>
        <end position="235"/>
    </location>
</feature>
<keyword evidence="4" id="KW-1185">Reference proteome</keyword>
<dbReference type="Proteomes" id="UP000266234">
    <property type="component" value="Unassembled WGS sequence"/>
</dbReference>
<dbReference type="AlphaFoldDB" id="A0A395T9P3"/>
<feature type="compositionally biased region" description="Polar residues" evidence="1">
    <location>
        <begin position="248"/>
        <end position="259"/>
    </location>
</feature>
<accession>A0A395T9P3</accession>
<comment type="caution">
    <text evidence="3">The sequence shown here is derived from an EMBL/GenBank/DDBJ whole genome shotgun (WGS) entry which is preliminary data.</text>
</comment>
<dbReference type="OrthoDB" id="5429716at2759"/>
<dbReference type="EMBL" id="PXOG01000012">
    <property type="protein sequence ID" value="RGP81227.1"/>
    <property type="molecule type" value="Genomic_DNA"/>
</dbReference>
<protein>
    <submittedName>
        <fullName evidence="3">Uncharacterized protein</fullName>
    </submittedName>
</protein>
<organism evidence="3 4">
    <name type="scientific">Fusarium longipes</name>
    <dbReference type="NCBI Taxonomy" id="694270"/>
    <lineage>
        <taxon>Eukaryota</taxon>
        <taxon>Fungi</taxon>
        <taxon>Dikarya</taxon>
        <taxon>Ascomycota</taxon>
        <taxon>Pezizomycotina</taxon>
        <taxon>Sordariomycetes</taxon>
        <taxon>Hypocreomycetidae</taxon>
        <taxon>Hypocreales</taxon>
        <taxon>Nectriaceae</taxon>
        <taxon>Fusarium</taxon>
    </lineage>
</organism>
<keyword evidence="2" id="KW-1133">Transmembrane helix</keyword>
<name>A0A395T9P3_9HYPO</name>